<dbReference type="RefSeq" id="WP_246951624.1">
    <property type="nucleotide sequence ID" value="NZ_JALKII010000004.1"/>
</dbReference>
<dbReference type="PANTHER" id="PTHR46268">
    <property type="entry name" value="STRESS RESPONSE PROTEIN NHAX"/>
    <property type="match status" value="1"/>
</dbReference>
<dbReference type="PRINTS" id="PR01438">
    <property type="entry name" value="UNVRSLSTRESS"/>
</dbReference>
<comment type="similarity">
    <text evidence="1">Belongs to the universal stress protein A family.</text>
</comment>
<name>A0ABT0E7J1_9GAMM</name>
<dbReference type="InterPro" id="IPR006016">
    <property type="entry name" value="UspA"/>
</dbReference>
<dbReference type="EMBL" id="JALKII010000004">
    <property type="protein sequence ID" value="MCK0537735.1"/>
    <property type="molecule type" value="Genomic_DNA"/>
</dbReference>
<accession>A0ABT0E7J1</accession>
<evidence type="ECO:0000313" key="3">
    <source>
        <dbReference type="EMBL" id="MCK0537735.1"/>
    </source>
</evidence>
<dbReference type="CDD" id="cd00293">
    <property type="entry name" value="USP-like"/>
    <property type="match status" value="1"/>
</dbReference>
<dbReference type="Pfam" id="PF00582">
    <property type="entry name" value="Usp"/>
    <property type="match status" value="2"/>
</dbReference>
<organism evidence="3 4">
    <name type="scientific">Alcanivorax quisquiliarum</name>
    <dbReference type="NCBI Taxonomy" id="2933565"/>
    <lineage>
        <taxon>Bacteria</taxon>
        <taxon>Pseudomonadati</taxon>
        <taxon>Pseudomonadota</taxon>
        <taxon>Gammaproteobacteria</taxon>
        <taxon>Oceanospirillales</taxon>
        <taxon>Alcanivoracaceae</taxon>
        <taxon>Alcanivorax</taxon>
    </lineage>
</organism>
<dbReference type="SUPFAM" id="SSF52402">
    <property type="entry name" value="Adenine nucleotide alpha hydrolases-like"/>
    <property type="match status" value="2"/>
</dbReference>
<dbReference type="InterPro" id="IPR006015">
    <property type="entry name" value="Universal_stress_UspA"/>
</dbReference>
<keyword evidence="4" id="KW-1185">Reference proteome</keyword>
<evidence type="ECO:0000259" key="2">
    <source>
        <dbReference type="Pfam" id="PF00582"/>
    </source>
</evidence>
<comment type="caution">
    <text evidence="3">The sequence shown here is derived from an EMBL/GenBank/DDBJ whole genome shotgun (WGS) entry which is preliminary data.</text>
</comment>
<gene>
    <name evidence="3" type="ORF">MU846_08430</name>
</gene>
<dbReference type="Proteomes" id="UP001165524">
    <property type="component" value="Unassembled WGS sequence"/>
</dbReference>
<dbReference type="Gene3D" id="3.40.50.620">
    <property type="entry name" value="HUPs"/>
    <property type="match status" value="2"/>
</dbReference>
<evidence type="ECO:0000256" key="1">
    <source>
        <dbReference type="ARBA" id="ARBA00008791"/>
    </source>
</evidence>
<reference evidence="3" key="1">
    <citation type="submission" date="2022-04" db="EMBL/GenBank/DDBJ databases">
        <title>Alcanivorax sp. CY1518 draft genome sequence.</title>
        <authorList>
            <person name="Zhao G."/>
            <person name="An M."/>
        </authorList>
    </citation>
    <scope>NUCLEOTIDE SEQUENCE</scope>
    <source>
        <strain evidence="3">CY1518</strain>
    </source>
</reference>
<feature type="domain" description="UspA" evidence="2">
    <location>
        <begin position="7"/>
        <end position="138"/>
    </location>
</feature>
<feature type="domain" description="UspA" evidence="2">
    <location>
        <begin position="145"/>
        <end position="286"/>
    </location>
</feature>
<dbReference type="PANTHER" id="PTHR46268:SF6">
    <property type="entry name" value="UNIVERSAL STRESS PROTEIN UP12"/>
    <property type="match status" value="1"/>
</dbReference>
<evidence type="ECO:0000313" key="4">
    <source>
        <dbReference type="Proteomes" id="UP001165524"/>
    </source>
</evidence>
<sequence>MTAVTDIRIATDFSPHAERAALRGARLAQALNAPATLIHVPERPRVLAVQSLLDEQHGAAIEQAMASAVAAVDDSVGVRLQGEVREGSKVGTTLLDGANSGTLVVVGGQGEHAWRDRMLGSTASGIVRRSTGPVLAVRGAVDGPYRKVLVPVDLSAASRPALELALTVAPDAEIEVLHTWAPLALPYGSFAVGAKDLLEAHAREQEETGRKGLEELVASAGLEPGRVTLTLRKDFPTRGILSQAEESGADLLVLGRQSGNPVEKWFVGSVTLQVLTHSDSDVLIVPLPG</sequence>
<dbReference type="InterPro" id="IPR014729">
    <property type="entry name" value="Rossmann-like_a/b/a_fold"/>
</dbReference>
<protein>
    <submittedName>
        <fullName evidence="3">Universal stress protein</fullName>
    </submittedName>
</protein>
<proteinExistence type="inferred from homology"/>